<dbReference type="AlphaFoldDB" id="A0A8T4GVS1"/>
<keyword evidence="1" id="KW-1133">Transmembrane helix</keyword>
<dbReference type="InterPro" id="IPR008969">
    <property type="entry name" value="CarboxyPept-like_regulatory"/>
</dbReference>
<sequence length="403" mass="42626">MIDKIKTRLGGHESSRIVQALTVFAVLGLIMQIFAGAALAGSADGLVVNDPTYKQAEDTWTTTATVQNLTATSGEQVTVTINNTDEAGEIDLTNTTASVGDAYASVNNVNRTKDGKLVVTIDITSNTSGTAMEVSLSSIQFSDSGTADVTTGGAVSSYTDTFAYQQEKGTFAVGNITTSDGTSFSNLSGERLIIEDSSGTEVVNTTNFSDTYSKQLVSGENYTVRLHADHYNTVSKTVSISYNTTSTVDFAFQRTQVDYDFEVVEDGEPLDSFDLKVYQGTIGDNETAIQSYSVNSNQDNTVGVSNLDDGKSYTVEVVYDNGTTFTYQVAADLSDEESTDADSAVDETIDVTGDNSYVFGGGDTSTYGTYFVYIVVGGLLGFAFIIGIIAMLSGGAGRALGRP</sequence>
<evidence type="ECO:0000313" key="3">
    <source>
        <dbReference type="Proteomes" id="UP000823736"/>
    </source>
</evidence>
<dbReference type="OrthoDB" id="385068at2157"/>
<proteinExistence type="predicted"/>
<dbReference type="EMBL" id="JAGGLC010000003">
    <property type="protein sequence ID" value="MBP1986999.1"/>
    <property type="molecule type" value="Genomic_DNA"/>
</dbReference>
<evidence type="ECO:0000313" key="2">
    <source>
        <dbReference type="EMBL" id="MBP1986999.1"/>
    </source>
</evidence>
<dbReference type="RefSeq" id="WP_209491288.1">
    <property type="nucleotide sequence ID" value="NZ_JAGGLC010000003.1"/>
</dbReference>
<accession>A0A8T4GVS1</accession>
<feature type="transmembrane region" description="Helical" evidence="1">
    <location>
        <begin position="21"/>
        <end position="41"/>
    </location>
</feature>
<feature type="transmembrane region" description="Helical" evidence="1">
    <location>
        <begin position="370"/>
        <end position="392"/>
    </location>
</feature>
<name>A0A8T4GVS1_9EURY</name>
<reference evidence="2" key="1">
    <citation type="submission" date="2021-03" db="EMBL/GenBank/DDBJ databases">
        <title>Genomic Encyclopedia of Type Strains, Phase IV (KMG-IV): sequencing the most valuable type-strain genomes for metagenomic binning, comparative biology and taxonomic classification.</title>
        <authorList>
            <person name="Goeker M."/>
        </authorList>
    </citation>
    <scope>NUCLEOTIDE SEQUENCE</scope>
    <source>
        <strain evidence="2">DSM 26232</strain>
    </source>
</reference>
<evidence type="ECO:0000256" key="1">
    <source>
        <dbReference type="SAM" id="Phobius"/>
    </source>
</evidence>
<keyword evidence="3" id="KW-1185">Reference proteome</keyword>
<protein>
    <submittedName>
        <fullName evidence="2">Uncharacterized protein</fullName>
    </submittedName>
</protein>
<dbReference type="SUPFAM" id="SSF49464">
    <property type="entry name" value="Carboxypeptidase regulatory domain-like"/>
    <property type="match status" value="1"/>
</dbReference>
<comment type="caution">
    <text evidence="2">The sequence shown here is derived from an EMBL/GenBank/DDBJ whole genome shotgun (WGS) entry which is preliminary data.</text>
</comment>
<organism evidence="2 3">
    <name type="scientific">Halolamina salifodinae</name>
    <dbReference type="NCBI Taxonomy" id="1202767"/>
    <lineage>
        <taxon>Archaea</taxon>
        <taxon>Methanobacteriati</taxon>
        <taxon>Methanobacteriota</taxon>
        <taxon>Stenosarchaea group</taxon>
        <taxon>Halobacteria</taxon>
        <taxon>Halobacteriales</taxon>
        <taxon>Haloferacaceae</taxon>
    </lineage>
</organism>
<keyword evidence="1" id="KW-0812">Transmembrane</keyword>
<gene>
    <name evidence="2" type="ORF">J2753_001497</name>
</gene>
<dbReference type="Proteomes" id="UP000823736">
    <property type="component" value="Unassembled WGS sequence"/>
</dbReference>
<keyword evidence="1" id="KW-0472">Membrane</keyword>